<dbReference type="GeneID" id="28851117"/>
<evidence type="ECO:0000313" key="10">
    <source>
        <dbReference type="Proteomes" id="UP000078397"/>
    </source>
</evidence>
<comment type="PTM">
    <text evidence="6">The conversion to 3-oxoalanine (also known as C-formylglycine, FGly), of a serine or cysteine residue in prokaryotes and of a cysteine residue in eukaryotes, is critical for catalytic activity.</text>
</comment>
<evidence type="ECO:0000256" key="3">
    <source>
        <dbReference type="ARBA" id="ARBA00022801"/>
    </source>
</evidence>
<dbReference type="InterPro" id="IPR012083">
    <property type="entry name" value="Arylsulfatase"/>
</dbReference>
<dbReference type="FunFam" id="3.40.720.10:FF:000051">
    <property type="entry name" value="Arylsulfatase"/>
    <property type="match status" value="1"/>
</dbReference>
<keyword evidence="4" id="KW-0325">Glycoprotein</keyword>
<evidence type="ECO:0000256" key="2">
    <source>
        <dbReference type="ARBA" id="ARBA00022729"/>
    </source>
</evidence>
<dbReference type="CDD" id="cd16147">
    <property type="entry name" value="G6S"/>
    <property type="match status" value="1"/>
</dbReference>
<dbReference type="EMBL" id="LSBJ02000004">
    <property type="protein sequence ID" value="OAQ66914.2"/>
    <property type="molecule type" value="Genomic_DNA"/>
</dbReference>
<dbReference type="STRING" id="1380566.A0A179FMW8"/>
<feature type="modified residue" description="3-oxoalanine (Cys)" evidence="6">
    <location>
        <position position="93"/>
    </location>
</feature>
<keyword evidence="3 5" id="KW-0378">Hydrolase</keyword>
<dbReference type="PANTHER" id="PTHR43108">
    <property type="entry name" value="N-ACETYLGLUCOSAMINE-6-SULFATASE FAMILY MEMBER"/>
    <property type="match status" value="1"/>
</dbReference>
<dbReference type="AlphaFoldDB" id="A0A179FMW8"/>
<dbReference type="SUPFAM" id="SSF53649">
    <property type="entry name" value="Alkaline phosphatase-like"/>
    <property type="match status" value="1"/>
</dbReference>
<comment type="catalytic activity">
    <reaction evidence="5">
        <text>an aryl sulfate + H2O = a phenol + sulfate + H(+)</text>
        <dbReference type="Rhea" id="RHEA:17261"/>
        <dbReference type="ChEBI" id="CHEBI:15377"/>
        <dbReference type="ChEBI" id="CHEBI:15378"/>
        <dbReference type="ChEBI" id="CHEBI:16189"/>
        <dbReference type="ChEBI" id="CHEBI:33853"/>
        <dbReference type="ChEBI" id="CHEBI:140317"/>
        <dbReference type="EC" id="3.1.6.1"/>
    </reaction>
</comment>
<dbReference type="GO" id="GO:0004065">
    <property type="term" value="F:arylsulfatase activity"/>
    <property type="evidence" value="ECO:0007669"/>
    <property type="project" value="UniProtKB-UniRule"/>
</dbReference>
<dbReference type="GO" id="GO:0008449">
    <property type="term" value="F:N-acetylglucosamine-6-sulfatase activity"/>
    <property type="evidence" value="ECO:0007669"/>
    <property type="project" value="TreeGrafter"/>
</dbReference>
<evidence type="ECO:0000256" key="1">
    <source>
        <dbReference type="ARBA" id="ARBA00008779"/>
    </source>
</evidence>
<reference evidence="9 10" key="1">
    <citation type="journal article" date="2016" name="PLoS Pathog.">
        <title>Biosynthesis of antibiotic leucinostatins in bio-control fungus Purpureocillium lilacinum and their inhibition on phytophthora revealed by genome mining.</title>
        <authorList>
            <person name="Wang G."/>
            <person name="Liu Z."/>
            <person name="Lin R."/>
            <person name="Li E."/>
            <person name="Mao Z."/>
            <person name="Ling J."/>
            <person name="Yang Y."/>
            <person name="Yin W.B."/>
            <person name="Xie B."/>
        </authorList>
    </citation>
    <scope>NUCLEOTIDE SEQUENCE [LARGE SCALE GENOMIC DNA]</scope>
    <source>
        <strain evidence="9">170</strain>
    </source>
</reference>
<organism evidence="9 10">
    <name type="scientific">Pochonia chlamydosporia 170</name>
    <dbReference type="NCBI Taxonomy" id="1380566"/>
    <lineage>
        <taxon>Eukaryota</taxon>
        <taxon>Fungi</taxon>
        <taxon>Dikarya</taxon>
        <taxon>Ascomycota</taxon>
        <taxon>Pezizomycotina</taxon>
        <taxon>Sordariomycetes</taxon>
        <taxon>Hypocreomycetidae</taxon>
        <taxon>Hypocreales</taxon>
        <taxon>Clavicipitaceae</taxon>
        <taxon>Pochonia</taxon>
    </lineage>
</organism>
<dbReference type="GO" id="GO:0005539">
    <property type="term" value="F:glycosaminoglycan binding"/>
    <property type="evidence" value="ECO:0007669"/>
    <property type="project" value="TreeGrafter"/>
</dbReference>
<comment type="similarity">
    <text evidence="1 5">Belongs to the sulfatase family.</text>
</comment>
<dbReference type="GO" id="GO:0018958">
    <property type="term" value="P:phenol-containing compound metabolic process"/>
    <property type="evidence" value="ECO:0007669"/>
    <property type="project" value="InterPro"/>
</dbReference>
<evidence type="ECO:0000256" key="5">
    <source>
        <dbReference type="PIRNR" id="PIRNR000972"/>
    </source>
</evidence>
<feature type="chain" id="PRO_5012362281" description="Arylsulfatase" evidence="7">
    <location>
        <begin position="33"/>
        <end position="581"/>
    </location>
</feature>
<dbReference type="PIRSF" id="PIRSF000972">
    <property type="entry name" value="Arylsulf_plant"/>
    <property type="match status" value="1"/>
</dbReference>
<dbReference type="InterPro" id="IPR000917">
    <property type="entry name" value="Sulfatase_N"/>
</dbReference>
<dbReference type="Pfam" id="PF00884">
    <property type="entry name" value="Sulfatase"/>
    <property type="match status" value="1"/>
</dbReference>
<dbReference type="KEGG" id="pchm:VFPPC_08406"/>
<protein>
    <recommendedName>
        <fullName evidence="5">Arylsulfatase</fullName>
        <shortName evidence="5">AS</shortName>
        <ecNumber evidence="5">3.1.6.1</ecNumber>
    </recommendedName>
    <alternativeName>
        <fullName evidence="5">Aryl-sulfate sulphohydrolase</fullName>
    </alternativeName>
</protein>
<dbReference type="Proteomes" id="UP000078397">
    <property type="component" value="Unassembled WGS sequence"/>
</dbReference>
<dbReference type="PROSITE" id="PS00523">
    <property type="entry name" value="SULFATASE_1"/>
    <property type="match status" value="1"/>
</dbReference>
<dbReference type="RefSeq" id="XP_022284407.1">
    <property type="nucleotide sequence ID" value="XM_022428609.1"/>
</dbReference>
<keyword evidence="10" id="KW-1185">Reference proteome</keyword>
<evidence type="ECO:0000313" key="9">
    <source>
        <dbReference type="EMBL" id="OAQ66914.2"/>
    </source>
</evidence>
<sequence>MDSSKDQPPGLSLMIRSFFIFTTLLLPLNVWGQEEDDVNANAGPGGKKPNIILFLTDDQDLHMNSLDYQAVVQKEFVQKGTWFKKHFCTIALCCPSRVSLLTGKHAHNTNITDVKLPYGGYNRFVEQGLNENYLPVWLQEAGYSTYYAGKLMNDHDLNTYNKPIARGWTQSDFLLDPNTYIFYNASMTLDNTTPKFHPGKYSTDLLANRSVEFLNEAINAKKPFFLGIAPIAPHSETVKLPGKPPVFTEPVPAERHRHLFPDAKVPRTPNFNPDTPGAAAFMATMPKLTDEQVKFNDAFYRLRLQSLQSVDEMVQAVIKRLEANPEVLANTYLFYTSDNGFHIGQHRLPPGKACSIEENVNIPFLARGPGIAAGAVAKFPTSHTDIAPTIMQLAGVKQREDFDGLPIPLTKKAQNSPCLRKAEHVNVEFWGTINAEGTMFAKLNANPPIVTSKSLRVVGEDYDFSYVVWCTNEHELYDMKVDPFQMKNLMNSTVTSGMSIPQLKTRLDTLLLTLKTCKGKVCYRPWETVFPSGTVKTLGDAMNPKYDSFFNSQEKVTFSACAKGYIQAVEGALKSKPYTGK</sequence>
<feature type="domain" description="Sulfatase N-terminal" evidence="8">
    <location>
        <begin position="49"/>
        <end position="396"/>
    </location>
</feature>
<accession>A0A179FMW8</accession>
<dbReference type="Gene3D" id="3.40.720.10">
    <property type="entry name" value="Alkaline Phosphatase, subunit A"/>
    <property type="match status" value="1"/>
</dbReference>
<evidence type="ECO:0000256" key="7">
    <source>
        <dbReference type="SAM" id="SignalP"/>
    </source>
</evidence>
<dbReference type="PANTHER" id="PTHR43108:SF8">
    <property type="entry name" value="SD21168P"/>
    <property type="match status" value="1"/>
</dbReference>
<dbReference type="InterPro" id="IPR017850">
    <property type="entry name" value="Alkaline_phosphatase_core_sf"/>
</dbReference>
<evidence type="ECO:0000256" key="4">
    <source>
        <dbReference type="ARBA" id="ARBA00023180"/>
    </source>
</evidence>
<proteinExistence type="inferred from homology"/>
<name>A0A179FMW8_METCM</name>
<dbReference type="InterPro" id="IPR024607">
    <property type="entry name" value="Sulfatase_CS"/>
</dbReference>
<dbReference type="EC" id="3.1.6.1" evidence="5"/>
<evidence type="ECO:0000259" key="8">
    <source>
        <dbReference type="Pfam" id="PF00884"/>
    </source>
</evidence>
<comment type="caution">
    <text evidence="9">The sequence shown here is derived from an EMBL/GenBank/DDBJ whole genome shotgun (WGS) entry which is preliminary data.</text>
</comment>
<keyword evidence="2 7" id="KW-0732">Signal</keyword>
<dbReference type="OrthoDB" id="96314at2759"/>
<evidence type="ECO:0000256" key="6">
    <source>
        <dbReference type="PIRSR" id="PIRSR000972-50"/>
    </source>
</evidence>
<gene>
    <name evidence="9" type="ORF">VFPPC_08406</name>
</gene>
<feature type="signal peptide" evidence="7">
    <location>
        <begin position="1"/>
        <end position="32"/>
    </location>
</feature>